<reference evidence="2" key="1">
    <citation type="submission" date="2023-03" db="EMBL/GenBank/DDBJ databases">
        <title>Massive genome expansion in bonnet fungi (Mycena s.s.) driven by repeated elements and novel gene families across ecological guilds.</title>
        <authorList>
            <consortium name="Lawrence Berkeley National Laboratory"/>
            <person name="Harder C.B."/>
            <person name="Miyauchi S."/>
            <person name="Viragh M."/>
            <person name="Kuo A."/>
            <person name="Thoen E."/>
            <person name="Andreopoulos B."/>
            <person name="Lu D."/>
            <person name="Skrede I."/>
            <person name="Drula E."/>
            <person name="Henrissat B."/>
            <person name="Morin E."/>
            <person name="Kohler A."/>
            <person name="Barry K."/>
            <person name="LaButti K."/>
            <person name="Morin E."/>
            <person name="Salamov A."/>
            <person name="Lipzen A."/>
            <person name="Mereny Z."/>
            <person name="Hegedus B."/>
            <person name="Baldrian P."/>
            <person name="Stursova M."/>
            <person name="Weitz H."/>
            <person name="Taylor A."/>
            <person name="Grigoriev I.V."/>
            <person name="Nagy L.G."/>
            <person name="Martin F."/>
            <person name="Kauserud H."/>
        </authorList>
    </citation>
    <scope>NUCLEOTIDE SEQUENCE</scope>
    <source>
        <strain evidence="2">CBHHK200</strain>
    </source>
</reference>
<name>A0AAD6SN95_9AGAR</name>
<protein>
    <submittedName>
        <fullName evidence="2">Uncharacterized protein</fullName>
    </submittedName>
</protein>
<comment type="caution">
    <text evidence="2">The sequence shown here is derived from an EMBL/GenBank/DDBJ whole genome shotgun (WGS) entry which is preliminary data.</text>
</comment>
<dbReference type="AlphaFoldDB" id="A0AAD6SN95"/>
<accession>A0AAD6SN95</accession>
<dbReference type="Proteomes" id="UP001218188">
    <property type="component" value="Unassembled WGS sequence"/>
</dbReference>
<proteinExistence type="predicted"/>
<sequence>MPNGRQVALTCQNTSLVLLVDIILKSASNKHAPNIGFPLFPTRMPNGRQVALTCQNTSLVLLVDIILKSASNKHAPNIGLHAVPDPNAARLKLLSENPVWPHLPLLFCALPDLARLVENGVTKSLVNGARAQAGADGQVAGGAKGAGAPLIIVQQPPTAPLTVTEFPQQRFPQQQFSQHPQPPPSSRRSLFRTPEQQPTAFEIHTPHSYHPSQLPPTVPIVIAPSGHHGSRSTSHSPHYSCGTRTFHSRGGSRLPPHTHGPRMHDPRDGSRSPPSTHGLRYPLGGSRSPPHTHGPKTHDPRHSSRSPPRTHGSHYPRGGSWSPPHTHGNAKSGNRDLRLKSHPRVNEAKVPEGVRVSLSLKFNIYAWSYQIKEEVTRPAGLRIRIMMSTILGAHNKQWGVSHSPTTPLNTLPTSVAALGSFCARGSERYQNRPRPPPHNFRGVLCAMGTAAALHTYSAPPSIPSRPRWQHWARAGVLRATGTTGVSHTSSVPPSTPFHPRWRHWAQLVPEAASGIKTGPARRTTILGACCAPRAPQLRRAPTLHPYPYPPNLVGSTGLVTVLRHRNPPHPAAAQFWGVLHATGTTASLAAVGTFCKQGAARRQNSPHPAAAQFWGMLCATGTTDVSRTSAVPPTQPPNLVGGGGARDTARNTETEIQWWMSKTEILMGLVEVAQPPEEGSEEGESFRISLH</sequence>
<dbReference type="EMBL" id="JARJCM010000085">
    <property type="protein sequence ID" value="KAJ7031009.1"/>
    <property type="molecule type" value="Genomic_DNA"/>
</dbReference>
<feature type="compositionally biased region" description="Basic and acidic residues" evidence="1">
    <location>
        <begin position="333"/>
        <end position="346"/>
    </location>
</feature>
<feature type="region of interest" description="Disordered" evidence="1">
    <location>
        <begin position="625"/>
        <end position="648"/>
    </location>
</feature>
<keyword evidence="3" id="KW-1185">Reference proteome</keyword>
<evidence type="ECO:0000313" key="2">
    <source>
        <dbReference type="EMBL" id="KAJ7031009.1"/>
    </source>
</evidence>
<feature type="compositionally biased region" description="Low complexity" evidence="1">
    <location>
        <begin position="224"/>
        <end position="238"/>
    </location>
</feature>
<organism evidence="2 3">
    <name type="scientific">Mycena alexandri</name>
    <dbReference type="NCBI Taxonomy" id="1745969"/>
    <lineage>
        <taxon>Eukaryota</taxon>
        <taxon>Fungi</taxon>
        <taxon>Dikarya</taxon>
        <taxon>Basidiomycota</taxon>
        <taxon>Agaricomycotina</taxon>
        <taxon>Agaricomycetes</taxon>
        <taxon>Agaricomycetidae</taxon>
        <taxon>Agaricales</taxon>
        <taxon>Marasmiineae</taxon>
        <taxon>Mycenaceae</taxon>
        <taxon>Mycena</taxon>
    </lineage>
</organism>
<evidence type="ECO:0000313" key="3">
    <source>
        <dbReference type="Proteomes" id="UP001218188"/>
    </source>
</evidence>
<evidence type="ECO:0000256" key="1">
    <source>
        <dbReference type="SAM" id="MobiDB-lite"/>
    </source>
</evidence>
<gene>
    <name evidence="2" type="ORF">C8F04DRAFT_1186286</name>
</gene>
<feature type="region of interest" description="Disordered" evidence="1">
    <location>
        <begin position="172"/>
        <end position="346"/>
    </location>
</feature>